<proteinExistence type="predicted"/>
<protein>
    <submittedName>
        <fullName evidence="1">Uncharacterized protein</fullName>
    </submittedName>
</protein>
<dbReference type="EMBL" id="IACM01088845">
    <property type="protein sequence ID" value="LAB30907.1"/>
    <property type="molecule type" value="Transcribed_RNA"/>
</dbReference>
<name>A0A2D4MC00_9SAUR</name>
<evidence type="ECO:0000313" key="1">
    <source>
        <dbReference type="EMBL" id="LAB30907.1"/>
    </source>
</evidence>
<accession>A0A2D4MC00</accession>
<reference evidence="1" key="1">
    <citation type="submission" date="2017-07" db="EMBL/GenBank/DDBJ databases">
        <authorList>
            <person name="Mikheyev A."/>
            <person name="Grau M."/>
        </authorList>
    </citation>
    <scope>NUCLEOTIDE SEQUENCE</scope>
    <source>
        <tissue evidence="1">Venom_gland</tissue>
    </source>
</reference>
<organism evidence="1">
    <name type="scientific">Micrurus spixii</name>
    <name type="common">Amazon coral snake</name>
    <dbReference type="NCBI Taxonomy" id="129469"/>
    <lineage>
        <taxon>Eukaryota</taxon>
        <taxon>Metazoa</taxon>
        <taxon>Chordata</taxon>
        <taxon>Craniata</taxon>
        <taxon>Vertebrata</taxon>
        <taxon>Euteleostomi</taxon>
        <taxon>Lepidosauria</taxon>
        <taxon>Squamata</taxon>
        <taxon>Bifurcata</taxon>
        <taxon>Unidentata</taxon>
        <taxon>Episquamata</taxon>
        <taxon>Toxicofera</taxon>
        <taxon>Serpentes</taxon>
        <taxon>Colubroidea</taxon>
        <taxon>Elapidae</taxon>
        <taxon>Elapinae</taxon>
        <taxon>Micrurus</taxon>
    </lineage>
</organism>
<dbReference type="AlphaFoldDB" id="A0A2D4MC00"/>
<reference evidence="1" key="2">
    <citation type="submission" date="2017-11" db="EMBL/GenBank/DDBJ databases">
        <title>Coralsnake Venomics: Analyses of Venom Gland Transcriptomes and Proteomes of Six Brazilian Taxa.</title>
        <authorList>
            <person name="Aird S.D."/>
            <person name="Jorge da Silva N."/>
            <person name="Qiu L."/>
            <person name="Villar-Briones A."/>
            <person name="Aparecida-Saddi V."/>
            <person name="Campos-Telles M.P."/>
            <person name="Grau M."/>
            <person name="Mikheyev A.S."/>
        </authorList>
    </citation>
    <scope>NUCLEOTIDE SEQUENCE</scope>
    <source>
        <tissue evidence="1">Venom_gland</tissue>
    </source>
</reference>
<sequence>MLFINFLFEENLVHRTVFKEKAALNNETAFRFLVSHLVKPSVICDNWVFSNQPKLGTCKNLFKVAYFYWIFEGRAKVCRLPSCKLLSLASHPRKYLCPGGSRRNPGDRVSAFIDALI</sequence>